<keyword evidence="3" id="KW-0998">Cell outer membrane</keyword>
<dbReference type="Pfam" id="PF25183">
    <property type="entry name" value="OMP_b-brl_4"/>
    <property type="match status" value="2"/>
</dbReference>
<feature type="chain" id="PRO_5012854769" evidence="4">
    <location>
        <begin position="23"/>
        <end position="1089"/>
    </location>
</feature>
<keyword evidence="4" id="KW-0732">Signal</keyword>
<evidence type="ECO:0000256" key="2">
    <source>
        <dbReference type="ARBA" id="ARBA00023136"/>
    </source>
</evidence>
<protein>
    <submittedName>
        <fullName evidence="6">Carboxypeptidase regulatory-like domain-containing protein</fullName>
    </submittedName>
</protein>
<dbReference type="InterPro" id="IPR036942">
    <property type="entry name" value="Beta-barrel_TonB_sf"/>
</dbReference>
<proteinExistence type="predicted"/>
<feature type="domain" description="TonB-dependent transporter Oar-like beta-barrel" evidence="5">
    <location>
        <begin position="238"/>
        <end position="303"/>
    </location>
</feature>
<dbReference type="SUPFAM" id="SSF56935">
    <property type="entry name" value="Porins"/>
    <property type="match status" value="1"/>
</dbReference>
<dbReference type="AlphaFoldDB" id="A0A285QY84"/>
<keyword evidence="2" id="KW-0472">Membrane</keyword>
<dbReference type="GO" id="GO:0004180">
    <property type="term" value="F:carboxypeptidase activity"/>
    <property type="evidence" value="ECO:0007669"/>
    <property type="project" value="UniProtKB-KW"/>
</dbReference>
<dbReference type="Pfam" id="PF13620">
    <property type="entry name" value="CarboxypepD_reg"/>
    <property type="match status" value="1"/>
</dbReference>
<comment type="subcellular location">
    <subcellularLocation>
        <location evidence="1">Cell outer membrane</location>
    </subcellularLocation>
</comment>
<dbReference type="SUPFAM" id="SSF49478">
    <property type="entry name" value="Cna protein B-type domain"/>
    <property type="match status" value="1"/>
</dbReference>
<evidence type="ECO:0000313" key="7">
    <source>
        <dbReference type="Proteomes" id="UP000219494"/>
    </source>
</evidence>
<sequence>MRTAFFGGVALVALIAPIHAMAQETTSTIRGNVTSGGAPVAGAEVVVTHVPSGTRSTTTTTADGSFSASGLRVGGPFSVEVTSASGNATVSDILTTVGNDYVLPVELADAGSTDIVVTASSISGAGVTSDGPQTVLTARDISLVASVNRDVRDLARRDPFATLDLSNSRAVSFAGVNPRFNRFTINGVQVGDNFGLNSDANPTGRGPIPYDAIGQFSVSIAPYDIREGNFAGGSLNTVMKSGTNDFTGTGFYSLSTSDTQGKEIGSTRITLPEYRSETYGATLSGPIIRDKLFFMVSAERNTDPRPLSVADPALIPGFSPTTLSTIQGIANSARYGNYATGDFVSINDQKDEKIVGKIDWNIMDGQRLSVSYINAFETSTVANGTSTSATTPIASLASNYYTRSNLLRAGIVQLNSDWTDRLSTEARVLYRWTRVGQDSLLGTGYPQIRVCGDATSAGSTSQCSTGVTNYQFGPDNSRQTNQLFYDQWGGSFLARYEAGSHELRMFVEYNENRTYNLFLQNTAGFLYFDSVADFQSGTAGAYNLQVPVNGDINSVAADFKYGQYTFGFSDDWRVTDRLTITTGFRYDLFGQRDAPVFNQFFLQRFNFPNTQTYKGLDNFQPRVSFNWEATDWARLRGGVGIFGGGSPDIYLSNAFSNTGVLANAFTASTTNFGVIRSANGANTCSTGPAAVCTAVLNNVTTPALPQAAVNFLQTNTASLALSPTVAVAPDIHLPSVLKATFSADVNLFGFNVGGDFYYSDTLHSPAFTDLRGVPVGRLPDGRPRYTSVGGIGDANSDFVFYDETRGRSFLATARFDKQFDWGLSFGGSYTWADVKDVSPATASTAGSLYGQQPAVDPNFPVYGTSNDEIKWAFKYNIGFDHAFFGDYRTAIQLFGETRAGRRYSFTMQDPNGGRSPIFGTVGNNDRYLLYVPTSTTDALVSYDSTTTRDQLEGLINSTELRNFRGQVAPKNIARSRAFTRIDLHAEQEIPTFIGKSRITLWADIENLPNLLNSDWGGLRQLGFPYTSAAVQVACLNAAGAPVSGVIGSPTNPVNGCASYRYSSYRAPTEAVVNTNNSLYLIRVGARFTF</sequence>
<feature type="domain" description="TonB-dependent transporter Oar-like beta-barrel" evidence="5">
    <location>
        <begin position="335"/>
        <end position="884"/>
    </location>
</feature>
<evidence type="ECO:0000256" key="3">
    <source>
        <dbReference type="ARBA" id="ARBA00023237"/>
    </source>
</evidence>
<reference evidence="6 7" key="1">
    <citation type="submission" date="2017-07" db="EMBL/GenBank/DDBJ databases">
        <authorList>
            <person name="Sun Z.S."/>
            <person name="Albrecht U."/>
            <person name="Echele G."/>
            <person name="Lee C.C."/>
        </authorList>
    </citation>
    <scope>NUCLEOTIDE SEQUENCE [LARGE SCALE GENOMIC DNA]</scope>
    <source>
        <strain evidence="6 7">CGMCC 1.12672</strain>
    </source>
</reference>
<dbReference type="Gene3D" id="2.40.170.20">
    <property type="entry name" value="TonB-dependent receptor, beta-barrel domain"/>
    <property type="match status" value="1"/>
</dbReference>
<evidence type="ECO:0000256" key="1">
    <source>
        <dbReference type="ARBA" id="ARBA00004442"/>
    </source>
</evidence>
<organism evidence="6 7">
    <name type="scientific">Sphingomonas guangdongensis</name>
    <dbReference type="NCBI Taxonomy" id="1141890"/>
    <lineage>
        <taxon>Bacteria</taxon>
        <taxon>Pseudomonadati</taxon>
        <taxon>Pseudomonadota</taxon>
        <taxon>Alphaproteobacteria</taxon>
        <taxon>Sphingomonadales</taxon>
        <taxon>Sphingomonadaceae</taxon>
        <taxon>Sphingomonas</taxon>
    </lineage>
</organism>
<gene>
    <name evidence="6" type="ORF">SAMN06297144_1620</name>
</gene>
<name>A0A285QY84_9SPHN</name>
<dbReference type="Proteomes" id="UP000219494">
    <property type="component" value="Unassembled WGS sequence"/>
</dbReference>
<dbReference type="RefSeq" id="WP_097063537.1">
    <property type="nucleotide sequence ID" value="NZ_OBMI01000002.1"/>
</dbReference>
<accession>A0A285QY84</accession>
<keyword evidence="6" id="KW-0645">Protease</keyword>
<keyword evidence="6" id="KW-0121">Carboxypeptidase</keyword>
<feature type="signal peptide" evidence="4">
    <location>
        <begin position="1"/>
        <end position="22"/>
    </location>
</feature>
<dbReference type="InterPro" id="IPR057601">
    <property type="entry name" value="Oar-like_b-barrel"/>
</dbReference>
<dbReference type="GO" id="GO:0009279">
    <property type="term" value="C:cell outer membrane"/>
    <property type="evidence" value="ECO:0007669"/>
    <property type="project" value="UniProtKB-SubCell"/>
</dbReference>
<evidence type="ECO:0000313" key="6">
    <source>
        <dbReference type="EMBL" id="SOB86514.1"/>
    </source>
</evidence>
<keyword evidence="7" id="KW-1185">Reference proteome</keyword>
<evidence type="ECO:0000259" key="5">
    <source>
        <dbReference type="Pfam" id="PF25183"/>
    </source>
</evidence>
<dbReference type="OrthoDB" id="9768147at2"/>
<dbReference type="EMBL" id="OBMI01000002">
    <property type="protein sequence ID" value="SOB86514.1"/>
    <property type="molecule type" value="Genomic_DNA"/>
</dbReference>
<evidence type="ECO:0000256" key="4">
    <source>
        <dbReference type="SAM" id="SignalP"/>
    </source>
</evidence>
<keyword evidence="6" id="KW-0378">Hydrolase</keyword>